<gene>
    <name evidence="3" type="ORF">SAMN04488530_10840</name>
</gene>
<keyword evidence="1" id="KW-1133">Transmembrane helix</keyword>
<dbReference type="Proteomes" id="UP000243255">
    <property type="component" value="Unassembled WGS sequence"/>
</dbReference>
<evidence type="ECO:0000256" key="1">
    <source>
        <dbReference type="SAM" id="Phobius"/>
    </source>
</evidence>
<proteinExistence type="predicted"/>
<organism evidence="3 4">
    <name type="scientific">Asaccharospora irregularis DSM 2635</name>
    <dbReference type="NCBI Taxonomy" id="1121321"/>
    <lineage>
        <taxon>Bacteria</taxon>
        <taxon>Bacillati</taxon>
        <taxon>Bacillota</taxon>
        <taxon>Clostridia</taxon>
        <taxon>Peptostreptococcales</taxon>
        <taxon>Peptostreptococcaceae</taxon>
        <taxon>Asaccharospora</taxon>
    </lineage>
</organism>
<feature type="transmembrane region" description="Helical" evidence="1">
    <location>
        <begin position="7"/>
        <end position="26"/>
    </location>
</feature>
<evidence type="ECO:0000313" key="3">
    <source>
        <dbReference type="EMBL" id="SHG81444.1"/>
    </source>
</evidence>
<keyword evidence="1" id="KW-0472">Membrane</keyword>
<protein>
    <recommendedName>
        <fullName evidence="2">DUF4300 domain-containing protein</fullName>
    </recommendedName>
</protein>
<evidence type="ECO:0000259" key="2">
    <source>
        <dbReference type="Pfam" id="PF14133"/>
    </source>
</evidence>
<dbReference type="AlphaFoldDB" id="A0A1M5MVT5"/>
<dbReference type="InterPro" id="IPR025389">
    <property type="entry name" value="DUF4300"/>
</dbReference>
<evidence type="ECO:0000313" key="4">
    <source>
        <dbReference type="Proteomes" id="UP000243255"/>
    </source>
</evidence>
<reference evidence="4" key="1">
    <citation type="submission" date="2016-11" db="EMBL/GenBank/DDBJ databases">
        <authorList>
            <person name="Varghese N."/>
            <person name="Submissions S."/>
        </authorList>
    </citation>
    <scope>NUCLEOTIDE SEQUENCE [LARGE SCALE GENOMIC DNA]</scope>
    <source>
        <strain evidence="4">DSM 2635</strain>
    </source>
</reference>
<feature type="domain" description="DUF4300" evidence="2">
    <location>
        <begin position="37"/>
        <end position="291"/>
    </location>
</feature>
<accession>A0A1M5MVT5</accession>
<name>A0A1M5MVT5_9FIRM</name>
<dbReference type="EMBL" id="FQWX01000008">
    <property type="protein sequence ID" value="SHG81444.1"/>
    <property type="molecule type" value="Genomic_DNA"/>
</dbReference>
<dbReference type="Pfam" id="PF14133">
    <property type="entry name" value="DUF4300"/>
    <property type="match status" value="1"/>
</dbReference>
<sequence length="296" mass="35079">MKMTKKYIFLFGVVIFFLIYILNKILTSPERQVLFDFNYLNNDKVVNNSNTLLLNNDIPERNVDLWMKYVKRYNTENKAFIKDTSNGWKTIYLNKYNRINFNSILDKWYEEKDSFDLNCRQSSFILIKDMVSGECVIEERDSDIEQEINKLKSISNEKITNKDARTYIYLFTPIKLKIGNSKDIDVYDETLSALKDYWNKGNLKFKDGKKSKLIQVVLIEPNASDIKATIAHTGLSIKDGDMIYFIEKKNPCFPYQISRFKNYDDLNRYIITQFKSPKDYKLMILENNNVIYKNDN</sequence>
<keyword evidence="1" id="KW-0812">Transmembrane</keyword>
<dbReference type="RefSeq" id="WP_073124981.1">
    <property type="nucleotide sequence ID" value="NZ_BAABCH010000002.1"/>
</dbReference>
<keyword evidence="4" id="KW-1185">Reference proteome</keyword>
<dbReference type="OrthoDB" id="3267930at2"/>